<sequence>MKFSNHLKRKINLLLCMSQKFEDSIAQFYDKERIANTQLLDLSEEPKITNHDLSNNLDFTIKHLILLSRVSLKNFHKILENQEQLGKRLDKIEDQVQYLTKQKPLTKQTAQNLLTEISKQPKEIEEQALALISQLEEKVGRVEKAVEKLNHWVG</sequence>
<accession>A0A2H4U962</accession>
<dbReference type="Proteomes" id="UP000297072">
    <property type="component" value="Segment"/>
</dbReference>
<protein>
    <submittedName>
        <fullName evidence="2">ORF1 protein</fullName>
    </submittedName>
</protein>
<dbReference type="RefSeq" id="YP_009666828.1">
    <property type="nucleotide sequence ID" value="NC_043535.1"/>
</dbReference>
<evidence type="ECO:0000256" key="1">
    <source>
        <dbReference type="SAM" id="Coils"/>
    </source>
</evidence>
<proteinExistence type="predicted"/>
<feature type="coiled-coil region" evidence="1">
    <location>
        <begin position="82"/>
        <end position="145"/>
    </location>
</feature>
<keyword evidence="1" id="KW-0175">Coiled coil</keyword>
<organism evidence="2">
    <name type="scientific">Cacao swollen shoot Ghana Q virus</name>
    <dbReference type="NCBI Taxonomy" id="2056885"/>
    <lineage>
        <taxon>Viruses</taxon>
        <taxon>Riboviria</taxon>
        <taxon>Pararnavirae</taxon>
        <taxon>Artverviricota</taxon>
        <taxon>Revtraviricetes</taxon>
        <taxon>Ortervirales</taxon>
        <taxon>Caulimoviridae</taxon>
        <taxon>Badnavirus</taxon>
        <taxon>Badnavirus epsiloninflatheobromae</taxon>
    </lineage>
</organism>
<dbReference type="KEGG" id="vg:40527117"/>
<dbReference type="InterPro" id="IPR010746">
    <property type="entry name" value="CYMV_Orf1"/>
</dbReference>
<name>A0A2H4U962_9VIRU</name>
<dbReference type="Pfam" id="PF07028">
    <property type="entry name" value="DUF1319"/>
    <property type="match status" value="1"/>
</dbReference>
<dbReference type="EMBL" id="MF642728">
    <property type="protein sequence ID" value="ATZ69496.1"/>
    <property type="molecule type" value="Genomic_DNA"/>
</dbReference>
<dbReference type="GeneID" id="40527117"/>
<reference evidence="2" key="1">
    <citation type="journal article" date="2017" name="Virus Res.">
        <title>Next generation sequencing elucidates cacao badnavirus diversity and reveals the existence of more than ten viral species.</title>
        <authorList>
            <person name="Muller E."/>
            <person name="Ravel S."/>
            <person name="Agret C."/>
            <person name="Abrokwah F."/>
            <person name="Dzahini-Obiatey H."/>
            <person name="Galyuon I."/>
            <person name="Kouakou K."/>
            <person name="Jeyaseelan E.C."/>
            <person name="Allainguillaume J."/>
            <person name="Wetten A."/>
        </authorList>
    </citation>
    <scope>NUCLEOTIDE SEQUENCE [LARGE SCALE GENOMIC DNA]</scope>
    <source>
        <strain evidence="2">Gha40-15</strain>
    </source>
</reference>
<evidence type="ECO:0000313" key="2">
    <source>
        <dbReference type="EMBL" id="ATZ69496.1"/>
    </source>
</evidence>